<keyword evidence="3" id="KW-1185">Reference proteome</keyword>
<dbReference type="Pfam" id="PF13460">
    <property type="entry name" value="NAD_binding_10"/>
    <property type="match status" value="1"/>
</dbReference>
<dbReference type="PANTHER" id="PTHR43355:SF2">
    <property type="entry name" value="FLAVIN REDUCTASE (NADPH)"/>
    <property type="match status" value="1"/>
</dbReference>
<organism evidence="2 3">
    <name type="scientific">Nannocystis pusilla</name>
    <dbReference type="NCBI Taxonomy" id="889268"/>
    <lineage>
        <taxon>Bacteria</taxon>
        <taxon>Pseudomonadati</taxon>
        <taxon>Myxococcota</taxon>
        <taxon>Polyangia</taxon>
        <taxon>Nannocystales</taxon>
        <taxon>Nannocystaceae</taxon>
        <taxon>Nannocystis</taxon>
    </lineage>
</organism>
<accession>A0ABS7TK46</accession>
<dbReference type="InterPro" id="IPR036291">
    <property type="entry name" value="NAD(P)-bd_dom_sf"/>
</dbReference>
<evidence type="ECO:0000313" key="2">
    <source>
        <dbReference type="EMBL" id="MBZ5708595.1"/>
    </source>
</evidence>
<protein>
    <submittedName>
        <fullName evidence="2">SDR family oxidoreductase</fullName>
    </submittedName>
</protein>
<reference evidence="2" key="1">
    <citation type="submission" date="2021-08" db="EMBL/GenBank/DDBJ databases">
        <authorList>
            <person name="Stevens D.C."/>
        </authorList>
    </citation>
    <scope>NUCLEOTIDE SEQUENCE</scope>
    <source>
        <strain evidence="2">DSM 53165</strain>
    </source>
</reference>
<dbReference type="SUPFAM" id="SSF51735">
    <property type="entry name" value="NAD(P)-binding Rossmann-fold domains"/>
    <property type="match status" value="1"/>
</dbReference>
<evidence type="ECO:0000259" key="1">
    <source>
        <dbReference type="Pfam" id="PF13460"/>
    </source>
</evidence>
<dbReference type="Gene3D" id="3.40.50.720">
    <property type="entry name" value="NAD(P)-binding Rossmann-like Domain"/>
    <property type="match status" value="1"/>
</dbReference>
<name>A0ABS7TK46_9BACT</name>
<dbReference type="InterPro" id="IPR051606">
    <property type="entry name" value="Polyketide_Oxido-like"/>
</dbReference>
<dbReference type="InterPro" id="IPR016040">
    <property type="entry name" value="NAD(P)-bd_dom"/>
</dbReference>
<comment type="caution">
    <text evidence="2">The sequence shown here is derived from an EMBL/GenBank/DDBJ whole genome shotgun (WGS) entry which is preliminary data.</text>
</comment>
<dbReference type="EMBL" id="JAIRAU010000001">
    <property type="protein sequence ID" value="MBZ5708595.1"/>
    <property type="molecule type" value="Genomic_DNA"/>
</dbReference>
<dbReference type="PANTHER" id="PTHR43355">
    <property type="entry name" value="FLAVIN REDUCTASE (NADPH)"/>
    <property type="match status" value="1"/>
</dbReference>
<proteinExistence type="predicted"/>
<evidence type="ECO:0000313" key="3">
    <source>
        <dbReference type="Proteomes" id="UP001139031"/>
    </source>
</evidence>
<sequence length="213" mass="22971">MTKKLVVFGATGGTGRELVEQALAAGHTVTAAVRRPEAVALTHPRLTVRRADVLDPAGVEAAIAGHDAVLSALGATSTRAPTTICRDAVAHMLAAMERCGVRRIACVSALALGDAALLPWPMRLFVRHILKPLLRHPFADLLAMEERLRQSPLEWTIVRPPRLTQGRRKGHVRFAVDAPLPGAATISRADLADYMLAHVDDPALVRRLVEVAY</sequence>
<dbReference type="RefSeq" id="WP_224190341.1">
    <property type="nucleotide sequence ID" value="NZ_JAIRAU010000001.1"/>
</dbReference>
<gene>
    <name evidence="2" type="ORF">K7C98_04945</name>
</gene>
<feature type="domain" description="NAD(P)-binding" evidence="1">
    <location>
        <begin position="9"/>
        <end position="202"/>
    </location>
</feature>
<dbReference type="Proteomes" id="UP001139031">
    <property type="component" value="Unassembled WGS sequence"/>
</dbReference>